<dbReference type="PANTHER" id="PTHR12205:SF0">
    <property type="entry name" value="CENTROMERE_KINETOCHORE PROTEIN ZW10 HOMOLOG"/>
    <property type="match status" value="1"/>
</dbReference>
<dbReference type="PANTHER" id="PTHR12205">
    <property type="entry name" value="CENTROMERE/KINETOCHORE PROTEIN ZW10"/>
    <property type="match status" value="1"/>
</dbReference>
<dbReference type="Gene3D" id="1.10.357.150">
    <property type="match status" value="1"/>
</dbReference>
<organism evidence="3 4">
    <name type="scientific">Lyophyllum shimeji</name>
    <name type="common">Hon-shimeji</name>
    <name type="synonym">Tricholoma shimeji</name>
    <dbReference type="NCBI Taxonomy" id="47721"/>
    <lineage>
        <taxon>Eukaryota</taxon>
        <taxon>Fungi</taxon>
        <taxon>Dikarya</taxon>
        <taxon>Basidiomycota</taxon>
        <taxon>Agaricomycotina</taxon>
        <taxon>Agaricomycetes</taxon>
        <taxon>Agaricomycetidae</taxon>
        <taxon>Agaricales</taxon>
        <taxon>Tricholomatineae</taxon>
        <taxon>Lyophyllaceae</taxon>
        <taxon>Lyophyllum</taxon>
    </lineage>
</organism>
<dbReference type="Proteomes" id="UP001063166">
    <property type="component" value="Unassembled WGS sequence"/>
</dbReference>
<dbReference type="InterPro" id="IPR055148">
    <property type="entry name" value="ZW10_C_2"/>
</dbReference>
<dbReference type="GO" id="GO:0007094">
    <property type="term" value="P:mitotic spindle assembly checkpoint signaling"/>
    <property type="evidence" value="ECO:0007669"/>
    <property type="project" value="TreeGrafter"/>
</dbReference>
<feature type="compositionally biased region" description="Acidic residues" evidence="1">
    <location>
        <begin position="473"/>
        <end position="489"/>
    </location>
</feature>
<dbReference type="AlphaFoldDB" id="A0A9P3UT02"/>
<evidence type="ECO:0000313" key="4">
    <source>
        <dbReference type="Proteomes" id="UP001063166"/>
    </source>
</evidence>
<name>A0A9P3UT02_LYOSH</name>
<gene>
    <name evidence="3" type="primary">YTM1</name>
    <name evidence="3" type="ORF">LshimejAT787_1002960</name>
</gene>
<accession>A0A9P3UT02</accession>
<dbReference type="InterPro" id="IPR046362">
    <property type="entry name" value="Zw10/DSL1_C_sf"/>
</dbReference>
<dbReference type="Pfam" id="PF22766">
    <property type="entry name" value="ZW10_C2"/>
    <property type="match status" value="1"/>
</dbReference>
<evidence type="ECO:0000259" key="2">
    <source>
        <dbReference type="Pfam" id="PF22766"/>
    </source>
</evidence>
<dbReference type="GO" id="GO:0006888">
    <property type="term" value="P:endoplasmic reticulum to Golgi vesicle-mediated transport"/>
    <property type="evidence" value="ECO:0007669"/>
    <property type="project" value="TreeGrafter"/>
</dbReference>
<proteinExistence type="predicted"/>
<dbReference type="GO" id="GO:0005737">
    <property type="term" value="C:cytoplasm"/>
    <property type="evidence" value="ECO:0007669"/>
    <property type="project" value="GOC"/>
</dbReference>
<keyword evidence="4" id="KW-1185">Reference proteome</keyword>
<sequence length="965" mass="106100">MAFPIPAHLPRRPNPQDVSSQILSKIDAATKQSLNATLAASWVSELEQTIKSTKERIHERIQSDLPEFQRQLAASKSVQERLQTLTTNVDALNDSICNEETGLIPTLVGSLTAHARLAQESTDTRVEIETLSHLLKCRTTLRSLENLVNEGRLPEAVEVCRHMETLLQDAPAHLDETEVMGDVKRRFRAAKARNEEQLSDAYTRGVIISHHEFIVHPSVQVRQSATVLTLESILVSLSPSSLSNHLTTLRRDLTNHFIDYISKQPAEALTTSNDPAEHSFALVPSPPNEEIPSARLVTLSAFFTFLSTHVCSCLPPSQASPFIGSLCKPTTTSLLNNLLIPSLPSSYEHLPSFLELLQRAVAFEDEIVVGLLGNDTNDRPVKAWADGVSGHYERQRRLLILDRSRDTIIASADRSDTFVVEVDAVPEPMPTVVAVQEDPISPVVPTQDEISPVKDDAWGFDDDVNATHESLAVDEDGWGFDEVMPDEPEPTPAPPAQLAEPSPSPEIMNGDDEPDPAEAWGWNDDNGDAPPAEETAWDDPWGDEPEPSASESPTDSRPPPAPSISSPPPKVATRLEKAANKGRKQHVNGTSSATPSVISSFEASPQRSSHPQPRTSKPSMPAQDILAEQSTKRPSNIKTGSTPKETYVVSGRTRRIISLVEDVLAEGKHLAGSSLFSSSALHSSSAATSSPLGSIILLSAPSVLDLYRGLYPVKFARELADAEQGMRFANDCAFLATEVERVRGALQRTTAAVVGERMDECERCFRVLSESWFHDVIEREKQAVNKILKEGAQGFTYTAEQDRYDECESAITEVLQQVRRLAQRLKGILPKSKYYTAIGMVADAALARILKDILALPDIPEIESHRLSELCRIFNAMEGLFVEDPTQPSFVVAYVPSWLKFSYLSELLEASMADITYLFEEGALVDFQVDELVRLVRALFADTQLRTNTISKLLGGHPVPAHLQE</sequence>
<dbReference type="GO" id="GO:1990423">
    <property type="term" value="C:RZZ complex"/>
    <property type="evidence" value="ECO:0007669"/>
    <property type="project" value="TreeGrafter"/>
</dbReference>
<feature type="region of interest" description="Disordered" evidence="1">
    <location>
        <begin position="473"/>
        <end position="622"/>
    </location>
</feature>
<feature type="compositionally biased region" description="Acidic residues" evidence="1">
    <location>
        <begin position="535"/>
        <end position="546"/>
    </location>
</feature>
<feature type="compositionally biased region" description="Polar residues" evidence="1">
    <location>
        <begin position="587"/>
        <end position="618"/>
    </location>
</feature>
<comment type="caution">
    <text evidence="3">The sequence shown here is derived from an EMBL/GenBank/DDBJ whole genome shotgun (WGS) entry which is preliminary data.</text>
</comment>
<dbReference type="EMBL" id="BRPK01000010">
    <property type="protein sequence ID" value="GLB41696.1"/>
    <property type="molecule type" value="Genomic_DNA"/>
</dbReference>
<evidence type="ECO:0000256" key="1">
    <source>
        <dbReference type="SAM" id="MobiDB-lite"/>
    </source>
</evidence>
<evidence type="ECO:0000313" key="3">
    <source>
        <dbReference type="EMBL" id="GLB41696.1"/>
    </source>
</evidence>
<feature type="domain" description="ZW10 C-terminal helical" evidence="2">
    <location>
        <begin position="810"/>
        <end position="953"/>
    </location>
</feature>
<reference evidence="3" key="1">
    <citation type="submission" date="2022-07" db="EMBL/GenBank/DDBJ databases">
        <title>The genome of Lyophyllum shimeji provides insight into the initial evolution of ectomycorrhizal fungal genome.</title>
        <authorList>
            <person name="Kobayashi Y."/>
            <person name="Shibata T."/>
            <person name="Hirakawa H."/>
            <person name="Shigenobu S."/>
            <person name="Nishiyama T."/>
            <person name="Yamada A."/>
            <person name="Hasebe M."/>
            <person name="Kawaguchi M."/>
        </authorList>
    </citation>
    <scope>NUCLEOTIDE SEQUENCE</scope>
    <source>
        <strain evidence="3">AT787</strain>
    </source>
</reference>
<feature type="compositionally biased region" description="Pro residues" evidence="1">
    <location>
        <begin position="556"/>
        <end position="570"/>
    </location>
</feature>
<protein>
    <submittedName>
        <fullName evidence="3">Centromere/kinetochore Zw10</fullName>
    </submittedName>
</protein>
<dbReference type="OrthoDB" id="534815at2759"/>